<feature type="domain" description="SLH" evidence="2">
    <location>
        <begin position="909"/>
        <end position="971"/>
    </location>
</feature>
<accession>L0EKJ1</accession>
<dbReference type="OrthoDB" id="2479526at2"/>
<dbReference type="PANTHER" id="PTHR43308">
    <property type="entry name" value="OUTER MEMBRANE PROTEIN ALPHA-RELATED"/>
    <property type="match status" value="1"/>
</dbReference>
<evidence type="ECO:0000313" key="4">
    <source>
        <dbReference type="Proteomes" id="UP000010795"/>
    </source>
</evidence>
<dbReference type="PANTHER" id="PTHR43308:SF5">
    <property type="entry name" value="S-LAYER PROTEIN _ PEPTIDOGLYCAN ENDO-BETA-N-ACETYLGLUCOSAMINIDASE"/>
    <property type="match status" value="1"/>
</dbReference>
<dbReference type="RefSeq" id="WP_015256759.1">
    <property type="nucleotide sequence ID" value="NC_019898.1"/>
</dbReference>
<organism evidence="3 4">
    <name type="scientific">Thermobacillus composti (strain DSM 18247 / JCM 13945 / KWC4)</name>
    <dbReference type="NCBI Taxonomy" id="717605"/>
    <lineage>
        <taxon>Bacteria</taxon>
        <taxon>Bacillati</taxon>
        <taxon>Bacillota</taxon>
        <taxon>Bacilli</taxon>
        <taxon>Bacillales</taxon>
        <taxon>Paenibacillaceae</taxon>
        <taxon>Thermobacillus</taxon>
    </lineage>
</organism>
<name>L0EKJ1_THECK</name>
<keyword evidence="3" id="KW-0614">Plasmid</keyword>
<evidence type="ECO:0000313" key="3">
    <source>
        <dbReference type="EMBL" id="AGA60047.1"/>
    </source>
</evidence>
<dbReference type="InterPro" id="IPR051465">
    <property type="entry name" value="Cell_Envelope_Struct_Comp"/>
</dbReference>
<dbReference type="HOGENOM" id="CLU_294908_0_0_9"/>
<dbReference type="AlphaFoldDB" id="L0EKJ1"/>
<dbReference type="InterPro" id="IPR001119">
    <property type="entry name" value="SLH_dom"/>
</dbReference>
<protein>
    <submittedName>
        <fullName evidence="3">Putative S-layer protein</fullName>
    </submittedName>
</protein>
<dbReference type="Pfam" id="PF00395">
    <property type="entry name" value="SLH"/>
    <property type="match status" value="3"/>
</dbReference>
<geneLocation type="plasmid" evidence="3 4">
    <name>pTHECO01</name>
</geneLocation>
<reference evidence="4" key="1">
    <citation type="submission" date="2012-01" db="EMBL/GenBank/DDBJ databases">
        <title>Complete sequence of plasmid of Thermobacillus composti KWC4.</title>
        <authorList>
            <person name="Lucas S."/>
            <person name="Han J."/>
            <person name="Lapidus A."/>
            <person name="Cheng J.-F."/>
            <person name="Goodwin L."/>
            <person name="Pitluck S."/>
            <person name="Peters L."/>
            <person name="Ovchinnikova G."/>
            <person name="Teshima H."/>
            <person name="Detter J.C."/>
            <person name="Han C."/>
            <person name="Tapia R."/>
            <person name="Land M."/>
            <person name="Hauser L."/>
            <person name="Kyrpides N."/>
            <person name="Ivanova N."/>
            <person name="Pagani I."/>
            <person name="Anderson I."/>
            <person name="Woyke T."/>
        </authorList>
    </citation>
    <scope>NUCLEOTIDE SEQUENCE [LARGE SCALE GENOMIC DNA]</scope>
    <source>
        <strain evidence="4">DSM 18247 / JCM 13945 / KWC4</strain>
        <plasmid evidence="4">Plasmid pTHECO01</plasmid>
    </source>
</reference>
<dbReference type="NCBIfam" id="NF047446">
    <property type="entry name" value="barrel_OmpL47"/>
    <property type="match status" value="5"/>
</dbReference>
<sequence>MESIQKRVLSFLVICSLFITMFPISTLAAAPAVTITSPSGNGWVTTLTPNITWDFSDPDNDSQKSYRIVVTKGGTPVFDTGTLSLSSSVQTIALPSDGQYDVALTVTDSNNESTTADQTIKVDRTPPNMSDPTIIQMLPAVSSGWGKENVQVTIDNSKITDNGSGVKEIEYLLTGATQQNWSIYTAPFVISNDGITYITIRATDYAGNEATSSATVKLDKTPPSKPTIQILQSNWTSQNMTFSVSPGTDFGSGIQKVQYKIGEAGEWIDYNSPVTISTQGQTIIYARSIDNVGNISETESSTISIDKTPPTAPTIQSSNSDWTNQDVTITLTGGTDAESGIEKIQYMFGSGGAWIDYGGPFKINFEGQTDVFARAIDKAGNISSVVSLTAAAKIDRTPPSIPSIQVNPQTVSNQNVTFMINSGSDSGSGVLKSQYKLGAAGSWTDYTGQVTLTGDGQIVIYARTIDRAGNISASAAATVDVKKTNPYAPVIQLSNSNWTNSSVFVSIVDGAGGRIEYKIGQSGTWTTYNSPFTISAEGQTEIFARSFDKDGKESTSSSAVVKIDRTAPTAPSFWLSEWGWTRNNVTFVVSNGTDLLSGVQKSQYRIGTNGNWIDYSAPVTISTVGETVVYFRTVDYAGNASPLAQTYIRIYRDSSDFLNNPYPTWPNISVEYRADESKVEITWTGQPRGYDIAVHRDGIQKIRTIGDSFTDTDVKPGKTYRYDVYIINSGQYFNVNSKQVTIPYPKLNVSVANNIGKVTESSIEFKLPKVDNVERYLVKSPNGTVYYNDRNPNFILQNLLSGTLYTFELSYTIGGVSSETTTLTVNTLGPGNKPVTDPQKPTENGTGRGADTFTDIDGVFSNEEIKELSKLGIIHGVTSTRFEPYRNVTRAEFMALVVRMTGLKADRPYNGTFTDVDPEDWFYHELEVALQHGFITGKSPTTFAPNDPVTREQAATIIGRMFRNPDYSSVKAHIYRDQNEISEYAKTHVQLLESKGIMTGYQDNTFRPQQPLSRAEAAAILYRLLNK</sequence>
<proteinExistence type="predicted"/>
<keyword evidence="4" id="KW-1185">Reference proteome</keyword>
<feature type="domain" description="SLH" evidence="2">
    <location>
        <begin position="848"/>
        <end position="908"/>
    </location>
</feature>
<feature type="region of interest" description="Disordered" evidence="1">
    <location>
        <begin position="829"/>
        <end position="851"/>
    </location>
</feature>
<dbReference type="InterPro" id="IPR058094">
    <property type="entry name" value="Ig-like_OmpL47-like"/>
</dbReference>
<dbReference type="Gene3D" id="2.60.40.10">
    <property type="entry name" value="Immunoglobulins"/>
    <property type="match status" value="2"/>
</dbReference>
<dbReference type="eggNOG" id="COG3210">
    <property type="taxonomic scope" value="Bacteria"/>
</dbReference>
<feature type="domain" description="SLH" evidence="2">
    <location>
        <begin position="972"/>
        <end position="1027"/>
    </location>
</feature>
<evidence type="ECO:0000256" key="1">
    <source>
        <dbReference type="SAM" id="MobiDB-lite"/>
    </source>
</evidence>
<dbReference type="KEGG" id="tco:Theco_4045"/>
<dbReference type="EMBL" id="CP003256">
    <property type="protein sequence ID" value="AGA60047.1"/>
    <property type="molecule type" value="Genomic_DNA"/>
</dbReference>
<dbReference type="PROSITE" id="PS51272">
    <property type="entry name" value="SLH"/>
    <property type="match status" value="3"/>
</dbReference>
<gene>
    <name evidence="3" type="ordered locus">Theco_4045</name>
</gene>
<dbReference type="Proteomes" id="UP000010795">
    <property type="component" value="Plasmid pTHECO01"/>
</dbReference>
<dbReference type="InterPro" id="IPR013783">
    <property type="entry name" value="Ig-like_fold"/>
</dbReference>
<evidence type="ECO:0000259" key="2">
    <source>
        <dbReference type="PROSITE" id="PS51272"/>
    </source>
</evidence>